<dbReference type="Proteomes" id="UP000704712">
    <property type="component" value="Unassembled WGS sequence"/>
</dbReference>
<protein>
    <submittedName>
        <fullName evidence="1">Uncharacterized protein</fullName>
    </submittedName>
</protein>
<proteinExistence type="predicted"/>
<gene>
    <name evidence="1" type="ORF">GN958_ATG11117</name>
</gene>
<dbReference type="AlphaFoldDB" id="A0A8S9UJJ6"/>
<dbReference type="EMBL" id="JAACNO010001551">
    <property type="protein sequence ID" value="KAF4139632.1"/>
    <property type="molecule type" value="Genomic_DNA"/>
</dbReference>
<accession>A0A8S9UJJ6</accession>
<evidence type="ECO:0000313" key="1">
    <source>
        <dbReference type="EMBL" id="KAF4139632.1"/>
    </source>
</evidence>
<evidence type="ECO:0000313" key="2">
    <source>
        <dbReference type="Proteomes" id="UP000704712"/>
    </source>
</evidence>
<reference evidence="1" key="1">
    <citation type="submission" date="2020-03" db="EMBL/GenBank/DDBJ databases">
        <title>Hybrid Assembly of Korean Phytophthora infestans isolates.</title>
        <authorList>
            <person name="Prokchorchik M."/>
            <person name="Lee Y."/>
            <person name="Seo J."/>
            <person name="Cho J.-H."/>
            <person name="Park Y.-E."/>
            <person name="Jang D.-C."/>
            <person name="Im J.-S."/>
            <person name="Choi J.-G."/>
            <person name="Park H.-J."/>
            <person name="Lee G.-B."/>
            <person name="Lee Y.-G."/>
            <person name="Hong S.-Y."/>
            <person name="Cho K."/>
            <person name="Sohn K.H."/>
        </authorList>
    </citation>
    <scope>NUCLEOTIDE SEQUENCE</scope>
    <source>
        <strain evidence="1">KR_2_A2</strain>
    </source>
</reference>
<comment type="caution">
    <text evidence="1">The sequence shown here is derived from an EMBL/GenBank/DDBJ whole genome shotgun (WGS) entry which is preliminary data.</text>
</comment>
<sequence>MPTPVRLRVKVGEITKSNRAEVQVRDPVFFFDNERDSYDTFCTSTNYQKRTKDCGPFEIEVFVLTAKKERRTLPGTRRATASRIQDVTASIYEYLTQRPELQVGKIARTNWSISHAHQPEGSILTPPDTATFAQAQHRNAMLAKEKVEEESEYDTVNVRINGPREIPIAFSIQAFRRVMQLSNYSLLASKVFSSFVPPQEPDERVEGLDHTSD</sequence>
<name>A0A8S9UJJ6_PHYIN</name>
<organism evidence="1 2">
    <name type="scientific">Phytophthora infestans</name>
    <name type="common">Potato late blight agent</name>
    <name type="synonym">Botrytis infestans</name>
    <dbReference type="NCBI Taxonomy" id="4787"/>
    <lineage>
        <taxon>Eukaryota</taxon>
        <taxon>Sar</taxon>
        <taxon>Stramenopiles</taxon>
        <taxon>Oomycota</taxon>
        <taxon>Peronosporomycetes</taxon>
        <taxon>Peronosporales</taxon>
        <taxon>Peronosporaceae</taxon>
        <taxon>Phytophthora</taxon>
    </lineage>
</organism>